<sequence>MNKEEKERLPYVAPHCKVIPMEEDNFICNSVLPNGNASTVETGYEDKGEHDVGTALFGDKSTVAPAKQHNSLWDEEEEE</sequence>
<dbReference type="AlphaFoldDB" id="H1HJ96"/>
<evidence type="ECO:0000256" key="1">
    <source>
        <dbReference type="SAM" id="MobiDB-lite"/>
    </source>
</evidence>
<dbReference type="Proteomes" id="UP000003167">
    <property type="component" value="Unassembled WGS sequence"/>
</dbReference>
<reference evidence="2 3" key="1">
    <citation type="submission" date="2011-12" db="EMBL/GenBank/DDBJ databases">
        <title>The Genome Sequence of Prevotella maculosa OT 289.</title>
        <authorList>
            <consortium name="The Broad Institute Genome Sequencing Platform"/>
            <person name="Earl A."/>
            <person name="Ward D."/>
            <person name="Feldgarden M."/>
            <person name="Gevers D."/>
            <person name="Izard J."/>
            <person name="Blanton J.M."/>
            <person name="Mathney J."/>
            <person name="Tanner A.C."/>
            <person name="Dewhirst F.E."/>
            <person name="Young S.K."/>
            <person name="Zeng Q."/>
            <person name="Gargeya S."/>
            <person name="Fitzgerald M."/>
            <person name="Haas B."/>
            <person name="Abouelleil A."/>
            <person name="Alvarado L."/>
            <person name="Arachchi H.M."/>
            <person name="Berlin A."/>
            <person name="Chapman S.B."/>
            <person name="Gearin G."/>
            <person name="Goldberg J."/>
            <person name="Griggs A."/>
            <person name="Gujja S."/>
            <person name="Hansen M."/>
            <person name="Heiman D."/>
            <person name="Howarth C."/>
            <person name="Larimer J."/>
            <person name="Lui A."/>
            <person name="MacDonald P.J.P."/>
            <person name="McCowen C."/>
            <person name="Montmayeur A."/>
            <person name="Murphy C."/>
            <person name="Neiman D."/>
            <person name="Pearson M."/>
            <person name="Priest M."/>
            <person name="Roberts A."/>
            <person name="Saif S."/>
            <person name="Shea T."/>
            <person name="Sisk P."/>
            <person name="Stolte C."/>
            <person name="Sykes S."/>
            <person name="Wortman J."/>
            <person name="Nusbaum C."/>
            <person name="Birren B."/>
        </authorList>
    </citation>
    <scope>NUCLEOTIDE SEQUENCE [LARGE SCALE GENOMIC DNA]</scope>
    <source>
        <strain evidence="2 3">OT 289</strain>
    </source>
</reference>
<organism evidence="2 3">
    <name type="scientific">Segatella maculosa OT 289</name>
    <dbReference type="NCBI Taxonomy" id="999422"/>
    <lineage>
        <taxon>Bacteria</taxon>
        <taxon>Pseudomonadati</taxon>
        <taxon>Bacteroidota</taxon>
        <taxon>Bacteroidia</taxon>
        <taxon>Bacteroidales</taxon>
        <taxon>Prevotellaceae</taxon>
        <taxon>Segatella</taxon>
    </lineage>
</organism>
<dbReference type="PATRIC" id="fig|999422.3.peg.231"/>
<dbReference type="RefSeq" id="WP_008563850.1">
    <property type="nucleotide sequence ID" value="NZ_JH594500.1"/>
</dbReference>
<gene>
    <name evidence="2" type="ORF">HMPREF9944_00240</name>
</gene>
<dbReference type="HOGENOM" id="CLU_179299_0_0_10"/>
<feature type="region of interest" description="Disordered" evidence="1">
    <location>
        <begin position="42"/>
        <end position="79"/>
    </location>
</feature>
<name>H1HJ96_9BACT</name>
<dbReference type="EMBL" id="AGEK01000012">
    <property type="protein sequence ID" value="EHO74095.1"/>
    <property type="molecule type" value="Genomic_DNA"/>
</dbReference>
<protein>
    <submittedName>
        <fullName evidence="2">Uncharacterized protein</fullName>
    </submittedName>
</protein>
<proteinExistence type="predicted"/>
<evidence type="ECO:0000313" key="2">
    <source>
        <dbReference type="EMBL" id="EHO74095.1"/>
    </source>
</evidence>
<evidence type="ECO:0000313" key="3">
    <source>
        <dbReference type="Proteomes" id="UP000003167"/>
    </source>
</evidence>
<accession>H1HJ96</accession>
<comment type="caution">
    <text evidence="2">The sequence shown here is derived from an EMBL/GenBank/DDBJ whole genome shotgun (WGS) entry which is preliminary data.</text>
</comment>
<keyword evidence="3" id="KW-1185">Reference proteome</keyword>